<dbReference type="Pfam" id="PF07963">
    <property type="entry name" value="N_methyl"/>
    <property type="match status" value="1"/>
</dbReference>
<dbReference type="KEGG" id="ajp:AMJAP_2167"/>
<reference evidence="2 3" key="1">
    <citation type="journal article" date="2008" name="Int. J. Syst. Evol. Microbiol.">
        <title>Amphritea japonica sp. nov. and Amphritea balenae sp. nov., isolated from the sediment adjacent to sperm whale carcasses off Kagoshima, Japan.</title>
        <authorList>
            <person name="Miyazaki M."/>
            <person name="Nogi Y."/>
            <person name="Fujiwara Y."/>
            <person name="Kawato M."/>
            <person name="Nagahama T."/>
            <person name="Kubokawa K."/>
            <person name="Horikoshi K."/>
        </authorList>
    </citation>
    <scope>NUCLEOTIDE SEQUENCE [LARGE SCALE GENOMIC DNA]</scope>
    <source>
        <strain evidence="2 3">ATCC BAA-1530</strain>
    </source>
</reference>
<dbReference type="RefSeq" id="WP_019620454.1">
    <property type="nucleotide sequence ID" value="NZ_AP014545.1"/>
</dbReference>
<keyword evidence="3" id="KW-1185">Reference proteome</keyword>
<accession>A0A7R6PNU4</accession>
<keyword evidence="1" id="KW-0812">Transmembrane</keyword>
<protein>
    <submittedName>
        <fullName evidence="2">General secretion pathway protein J</fullName>
    </submittedName>
</protein>
<dbReference type="InterPro" id="IPR012902">
    <property type="entry name" value="N_methyl_site"/>
</dbReference>
<keyword evidence="1" id="KW-1133">Transmembrane helix</keyword>
<organism evidence="2 3">
    <name type="scientific">Amphritea japonica ATCC BAA-1530</name>
    <dbReference type="NCBI Taxonomy" id="1278309"/>
    <lineage>
        <taxon>Bacteria</taxon>
        <taxon>Pseudomonadati</taxon>
        <taxon>Pseudomonadota</taxon>
        <taxon>Gammaproteobacteria</taxon>
        <taxon>Oceanospirillales</taxon>
        <taxon>Oceanospirillaceae</taxon>
        <taxon>Amphritea</taxon>
    </lineage>
</organism>
<dbReference type="EMBL" id="AP014545">
    <property type="protein sequence ID" value="BBB26758.1"/>
    <property type="molecule type" value="Genomic_DNA"/>
</dbReference>
<evidence type="ECO:0000256" key="1">
    <source>
        <dbReference type="SAM" id="Phobius"/>
    </source>
</evidence>
<dbReference type="AlphaFoldDB" id="A0A7R6PNU4"/>
<feature type="transmembrane region" description="Helical" evidence="1">
    <location>
        <begin position="12"/>
        <end position="34"/>
    </location>
</feature>
<sequence length="199" mass="22819">MTRQLNKSSGFTLLEMLVAMAITTILLTVVYGSFYQGIRSWHGISSHNEAEEQQYLIRQHLRQQLQNALPVSAEQRPNRPIEFTGKEDHIQFIAALSPLQGNAGLYSYQVTLQKEPAGINIQITPYESIHEESWQNLTLESSSALRIEYSDSVGSSANWTDRWPYNNRLPHLIKIYQSDTSLSDWPPLTIQLRRHRHAS</sequence>
<dbReference type="InterPro" id="IPR045584">
    <property type="entry name" value="Pilin-like"/>
</dbReference>
<proteinExistence type="predicted"/>
<dbReference type="PROSITE" id="PS00409">
    <property type="entry name" value="PROKAR_NTER_METHYL"/>
    <property type="match status" value="1"/>
</dbReference>
<gene>
    <name evidence="2" type="primary">gspJ</name>
    <name evidence="2" type="ORF">AMJAP_2167</name>
</gene>
<dbReference type="OrthoDB" id="5568646at2"/>
<dbReference type="SUPFAM" id="SSF54523">
    <property type="entry name" value="Pili subunits"/>
    <property type="match status" value="1"/>
</dbReference>
<keyword evidence="1" id="KW-0472">Membrane</keyword>
<dbReference type="Proteomes" id="UP000595663">
    <property type="component" value="Chromosome"/>
</dbReference>
<evidence type="ECO:0000313" key="2">
    <source>
        <dbReference type="EMBL" id="BBB26758.1"/>
    </source>
</evidence>
<evidence type="ECO:0000313" key="3">
    <source>
        <dbReference type="Proteomes" id="UP000595663"/>
    </source>
</evidence>
<dbReference type="NCBIfam" id="TIGR02532">
    <property type="entry name" value="IV_pilin_GFxxxE"/>
    <property type="match status" value="1"/>
</dbReference>
<name>A0A7R6PNU4_9GAMM</name>